<keyword evidence="1" id="KW-0472">Membrane</keyword>
<dbReference type="EMBL" id="MN740595">
    <property type="protein sequence ID" value="QHS78189.1"/>
    <property type="molecule type" value="Genomic_DNA"/>
</dbReference>
<keyword evidence="1" id="KW-1133">Transmembrane helix</keyword>
<organism evidence="2">
    <name type="scientific">viral metagenome</name>
    <dbReference type="NCBI Taxonomy" id="1070528"/>
    <lineage>
        <taxon>unclassified sequences</taxon>
        <taxon>metagenomes</taxon>
        <taxon>organismal metagenomes</taxon>
    </lineage>
</organism>
<accession>A0A6C0AEL1</accession>
<protein>
    <submittedName>
        <fullName evidence="2">Uncharacterized protein</fullName>
    </submittedName>
</protein>
<evidence type="ECO:0000256" key="1">
    <source>
        <dbReference type="SAM" id="Phobius"/>
    </source>
</evidence>
<proteinExistence type="predicted"/>
<name>A0A6C0AEL1_9ZZZZ</name>
<evidence type="ECO:0000313" key="2">
    <source>
        <dbReference type="EMBL" id="QHS78189.1"/>
    </source>
</evidence>
<reference evidence="2" key="1">
    <citation type="journal article" date="2020" name="Nature">
        <title>Giant virus diversity and host interactions through global metagenomics.</title>
        <authorList>
            <person name="Schulz F."/>
            <person name="Roux S."/>
            <person name="Paez-Espino D."/>
            <person name="Jungbluth S."/>
            <person name="Walsh D.A."/>
            <person name="Denef V.J."/>
            <person name="McMahon K.D."/>
            <person name="Konstantinidis K.T."/>
            <person name="Eloe-Fadrosh E.A."/>
            <person name="Kyrpides N.C."/>
            <person name="Woyke T."/>
        </authorList>
    </citation>
    <scope>NUCLEOTIDE SEQUENCE</scope>
    <source>
        <strain evidence="2">GVMAG-S-1021933-23</strain>
    </source>
</reference>
<feature type="transmembrane region" description="Helical" evidence="1">
    <location>
        <begin position="6"/>
        <end position="25"/>
    </location>
</feature>
<dbReference type="AlphaFoldDB" id="A0A6C0AEL1"/>
<sequence length="233" mass="28178">MEDYETVIFYIILFILFLVFVYFLFNSNFKNLDFSLLEKNKDPYDLDFDLEKYQNCNINKEQIEKINKSINRNKKQKFNPNRNFKSIPERLTCKVFEEYLGREVLVNYKPDDLKNPETGSSLEWDLYDKESGIIIEYNGEQHYVYPCGYNQTEEHFYNQVYRDELKKKLTAKKNLTLIIIPFTVDICKINEKSKKGYTKIKKPTEEYREMKIKEYLYPILDEHFRKLKGCECV</sequence>
<keyword evidence="1" id="KW-0812">Transmembrane</keyword>